<evidence type="ECO:0000313" key="1">
    <source>
        <dbReference type="EMBL" id="KAJ7993225.1"/>
    </source>
</evidence>
<evidence type="ECO:0000313" key="2">
    <source>
        <dbReference type="Proteomes" id="UP001157502"/>
    </source>
</evidence>
<organism evidence="1 2">
    <name type="scientific">Dallia pectoralis</name>
    <name type="common">Alaska blackfish</name>
    <dbReference type="NCBI Taxonomy" id="75939"/>
    <lineage>
        <taxon>Eukaryota</taxon>
        <taxon>Metazoa</taxon>
        <taxon>Chordata</taxon>
        <taxon>Craniata</taxon>
        <taxon>Vertebrata</taxon>
        <taxon>Euteleostomi</taxon>
        <taxon>Actinopterygii</taxon>
        <taxon>Neopterygii</taxon>
        <taxon>Teleostei</taxon>
        <taxon>Protacanthopterygii</taxon>
        <taxon>Esociformes</taxon>
        <taxon>Umbridae</taxon>
        <taxon>Dallia</taxon>
    </lineage>
</organism>
<proteinExistence type="predicted"/>
<reference evidence="1" key="1">
    <citation type="submission" date="2021-05" db="EMBL/GenBank/DDBJ databases">
        <authorList>
            <person name="Pan Q."/>
            <person name="Jouanno E."/>
            <person name="Zahm M."/>
            <person name="Klopp C."/>
            <person name="Cabau C."/>
            <person name="Louis A."/>
            <person name="Berthelot C."/>
            <person name="Parey E."/>
            <person name="Roest Crollius H."/>
            <person name="Montfort J."/>
            <person name="Robinson-Rechavi M."/>
            <person name="Bouchez O."/>
            <person name="Lampietro C."/>
            <person name="Lopez Roques C."/>
            <person name="Donnadieu C."/>
            <person name="Postlethwait J."/>
            <person name="Bobe J."/>
            <person name="Dillon D."/>
            <person name="Chandos A."/>
            <person name="von Hippel F."/>
            <person name="Guiguen Y."/>
        </authorList>
    </citation>
    <scope>NUCLEOTIDE SEQUENCE</scope>
    <source>
        <strain evidence="1">YG-Jan2019</strain>
    </source>
</reference>
<comment type="caution">
    <text evidence="1">The sequence shown here is derived from an EMBL/GenBank/DDBJ whole genome shotgun (WGS) entry which is preliminary data.</text>
</comment>
<accession>A0ACC2FPQ9</accession>
<name>A0ACC2FPQ9_DALPE</name>
<dbReference type="EMBL" id="CM055751">
    <property type="protein sequence ID" value="KAJ7993225.1"/>
    <property type="molecule type" value="Genomic_DNA"/>
</dbReference>
<keyword evidence="2" id="KW-1185">Reference proteome</keyword>
<gene>
    <name evidence="1" type="ORF">DPEC_G00270240</name>
</gene>
<sequence>MFVVDEGHSACLCGGVLGAQDPDTAPEELFFFLENLPKRGFLENTLPSPGFEKSNAGLRVVSFSLLHLRAGYINYVQAEHQGLEPTVDQLTIGVSDGVHRSVPVPFYIIIHPTNDETPSLTLSNLTVTEGGVKELSPDIFNALDLDTSADILTFTVLVPPAHGTLLNGIYGRETSHYKGVGSKQLQHGLILHSFTMEELKQGMRVVFMHDDTETLKDSFTMQLTDGRHTVQKTAHVQVLPVNDETPRLLRNAGVEVDWLDRRVISSVVLEAEDLDSSPSQLYYILTAGPRFGMLQLKTEAGWIEVGAGQNFTQEDVELNRVWYVHTKGTGFKGHDSIRFVLSDLDNESPPQSFFISVRTIQKGDIVLVIKPVTLMEGERLTLTTDILLATDGAAKPEELVYTVTALPKHGHVHAVQHAGKTLLTFSQMDVAAQRVCYSHDNSHTADQDTVSFTVTNGITSRTGSLLFTIEHGDRIPPSLNRNSGLQLTEGTVEIITQDHLELTDPDTAVGNLTYSLIQPPQHGKLLLKGFPLTVTRFTQTDINSLDLAYQHHRGSPAQIDRFSVLPSDGTNRGYLDYGQLKEEPVVFTIQVERVDKNPPRLETKSIPSTVENLSVGSGVKQVIYLTPRDLQASDPDSPTGELEFTIMRPPHFGFLENALTGSYIKGRFTQRDLQLRAVRYVIPTDVEVTADSFEFRVTDPAGNSMLPEILDLTWSRVELSATCYRVCENAGMLQVRILRMGKSMDPAYVAIQVEEGTAKVGKDFTHSTASLIQFDPGVNVKNWNIYLNADGLEENHEIFTVLLKAPKNTVLGQKYSASVEIVDPRGGRCDPEDLRVEEGEEEGDEEKEKQAPQPPQPEEDSVTDIQTDLPREIWPHPPRGDVPDRRPFPDYGDGEGEPRDQEHSQVTRQLRVQGSGSNSRTVLHSGVKRKTAEKVWTFHALTPLRREERRLPIPEPRPQTHPKLEVTPIWSWSDHGDFLHTVSVGDAPQVDSLVPSFKHRAGRQHKAGKTVGTSCPEDWSHYRGHCYRLSPGVASWSSAQRTCTLMFHRNLTSVHSKKDMGWLWKFAGKQPFWLGLSGSPGNWTWTNGRSLTFSRLKRHRTQDLQHGVAASSTTCVLAQSQKTWKPLVCTTSEEHRYICSAPAQIN</sequence>
<protein>
    <submittedName>
        <fullName evidence="1">Uncharacterized protein</fullName>
    </submittedName>
</protein>
<dbReference type="Proteomes" id="UP001157502">
    <property type="component" value="Chromosome 24"/>
</dbReference>